<dbReference type="InterPro" id="IPR036584">
    <property type="entry name" value="FliS_sf"/>
</dbReference>
<dbReference type="AlphaFoldDB" id="A0A938XTI7"/>
<comment type="subcellular location">
    <subcellularLocation>
        <location evidence="1 6">Cytoplasm</location>
        <location evidence="1 6">Cytosol</location>
    </subcellularLocation>
</comment>
<evidence type="ECO:0000256" key="6">
    <source>
        <dbReference type="PIRNR" id="PIRNR039090"/>
    </source>
</evidence>
<dbReference type="RefSeq" id="WP_204702213.1">
    <property type="nucleotide sequence ID" value="NZ_JAFBDQ010000013.1"/>
</dbReference>
<dbReference type="Pfam" id="PF02561">
    <property type="entry name" value="FliS"/>
    <property type="match status" value="1"/>
</dbReference>
<protein>
    <recommendedName>
        <fullName evidence="6">Flagellar secretion chaperone FliS</fullName>
    </recommendedName>
</protein>
<comment type="caution">
    <text evidence="8">The sequence shown here is derived from an EMBL/GenBank/DDBJ whole genome shotgun (WGS) entry which is preliminary data.</text>
</comment>
<dbReference type="PIRSF" id="PIRSF039090">
    <property type="entry name" value="Flis"/>
    <property type="match status" value="1"/>
</dbReference>
<dbReference type="PANTHER" id="PTHR34773">
    <property type="entry name" value="FLAGELLAR SECRETION CHAPERONE FLIS"/>
    <property type="match status" value="1"/>
</dbReference>
<dbReference type="EMBL" id="JAFBDQ010000013">
    <property type="protein sequence ID" value="MBM7557461.1"/>
    <property type="molecule type" value="Genomic_DNA"/>
</dbReference>
<keyword evidence="3 6" id="KW-0963">Cytoplasm</keyword>
<keyword evidence="5" id="KW-0143">Chaperone</keyword>
<evidence type="ECO:0000313" key="8">
    <source>
        <dbReference type="EMBL" id="MBM7557461.1"/>
    </source>
</evidence>
<evidence type="ECO:0000256" key="5">
    <source>
        <dbReference type="ARBA" id="ARBA00023186"/>
    </source>
</evidence>
<keyword evidence="4 6" id="KW-1005">Bacterial flagellum biogenesis</keyword>
<evidence type="ECO:0000313" key="9">
    <source>
        <dbReference type="Proteomes" id="UP000774000"/>
    </source>
</evidence>
<dbReference type="NCBIfam" id="TIGR00208">
    <property type="entry name" value="fliS"/>
    <property type="match status" value="1"/>
</dbReference>
<keyword evidence="8" id="KW-0966">Cell projection</keyword>
<accession>A0A938XTI7</accession>
<dbReference type="CDD" id="cd16098">
    <property type="entry name" value="FliS"/>
    <property type="match status" value="1"/>
</dbReference>
<reference evidence="8" key="1">
    <citation type="submission" date="2021-01" db="EMBL/GenBank/DDBJ databases">
        <title>Genomic Encyclopedia of Type Strains, Phase IV (KMG-IV): sequencing the most valuable type-strain genomes for metagenomic binning, comparative biology and taxonomic classification.</title>
        <authorList>
            <person name="Goeker M."/>
        </authorList>
    </citation>
    <scope>NUCLEOTIDE SEQUENCE</scope>
    <source>
        <strain evidence="8">DSM 23230</strain>
    </source>
</reference>
<name>A0A938XTI7_9FIRM</name>
<evidence type="ECO:0000256" key="3">
    <source>
        <dbReference type="ARBA" id="ARBA00022490"/>
    </source>
</evidence>
<dbReference type="PANTHER" id="PTHR34773:SF1">
    <property type="entry name" value="FLAGELLAR SECRETION CHAPERONE FLIS"/>
    <property type="match status" value="1"/>
</dbReference>
<organism evidence="8 9">
    <name type="scientific">Halanaerobacter jeridensis</name>
    <dbReference type="NCBI Taxonomy" id="706427"/>
    <lineage>
        <taxon>Bacteria</taxon>
        <taxon>Bacillati</taxon>
        <taxon>Bacillota</taxon>
        <taxon>Clostridia</taxon>
        <taxon>Halanaerobiales</taxon>
        <taxon>Halobacteroidaceae</taxon>
        <taxon>Halanaerobacter</taxon>
    </lineage>
</organism>
<dbReference type="InterPro" id="IPR003713">
    <property type="entry name" value="FliS"/>
</dbReference>
<dbReference type="GO" id="GO:0005829">
    <property type="term" value="C:cytosol"/>
    <property type="evidence" value="ECO:0007669"/>
    <property type="project" value="UniProtKB-SubCell"/>
</dbReference>
<dbReference type="Proteomes" id="UP000774000">
    <property type="component" value="Unassembled WGS sequence"/>
</dbReference>
<dbReference type="SUPFAM" id="SSF101116">
    <property type="entry name" value="Flagellar export chaperone FliS"/>
    <property type="match status" value="1"/>
</dbReference>
<dbReference type="GO" id="GO:0044780">
    <property type="term" value="P:bacterial-type flagellum assembly"/>
    <property type="evidence" value="ECO:0007669"/>
    <property type="project" value="InterPro"/>
</dbReference>
<comment type="similarity">
    <text evidence="2 6">Belongs to the FliS family.</text>
</comment>
<evidence type="ECO:0000256" key="4">
    <source>
        <dbReference type="ARBA" id="ARBA00022795"/>
    </source>
</evidence>
<gene>
    <name evidence="8" type="ORF">JOC47_002327</name>
</gene>
<keyword evidence="7" id="KW-0175">Coiled coil</keyword>
<dbReference type="GO" id="GO:0071973">
    <property type="term" value="P:bacterial-type flagellum-dependent cell motility"/>
    <property type="evidence" value="ECO:0007669"/>
    <property type="project" value="TreeGrafter"/>
</dbReference>
<evidence type="ECO:0000256" key="7">
    <source>
        <dbReference type="SAM" id="Coils"/>
    </source>
</evidence>
<proteinExistence type="inferred from homology"/>
<keyword evidence="8" id="KW-0969">Cilium</keyword>
<evidence type="ECO:0000256" key="1">
    <source>
        <dbReference type="ARBA" id="ARBA00004514"/>
    </source>
</evidence>
<sequence length="138" mass="15978">MVNNSYQQYKNTQIETASQEKLLLMLYNGAIKFTKQAIKGIKEENYELKNNALNRVQAILSEFQATLDHDQDPELTANLDALYDYMNQRLIEANVENDVEPIEEVLDMLKELRETWQQAANKLKKQKQERGQGISVEG</sequence>
<dbReference type="Gene3D" id="1.20.120.340">
    <property type="entry name" value="Flagellar protein FliS"/>
    <property type="match status" value="1"/>
</dbReference>
<keyword evidence="8" id="KW-0282">Flagellum</keyword>
<evidence type="ECO:0000256" key="2">
    <source>
        <dbReference type="ARBA" id="ARBA00008787"/>
    </source>
</evidence>
<keyword evidence="9" id="KW-1185">Reference proteome</keyword>
<feature type="coiled-coil region" evidence="7">
    <location>
        <begin position="102"/>
        <end position="129"/>
    </location>
</feature>